<name>S8CIK9_9LAMI</name>
<evidence type="ECO:0000256" key="2">
    <source>
        <dbReference type="ARBA" id="ARBA00023122"/>
    </source>
</evidence>
<dbReference type="InterPro" id="IPR050511">
    <property type="entry name" value="AMPK_gamma/SDS23_families"/>
</dbReference>
<dbReference type="Gene3D" id="3.10.580.10">
    <property type="entry name" value="CBS-domain"/>
    <property type="match status" value="2"/>
</dbReference>
<dbReference type="InterPro" id="IPR000644">
    <property type="entry name" value="CBS_dom"/>
</dbReference>
<keyword evidence="7" id="KW-1185">Reference proteome</keyword>
<dbReference type="Pfam" id="PF00571">
    <property type="entry name" value="CBS"/>
    <property type="match status" value="2"/>
</dbReference>
<dbReference type="AlphaFoldDB" id="S8CIK9"/>
<dbReference type="CDD" id="cd02205">
    <property type="entry name" value="CBS_pair_SF"/>
    <property type="match status" value="2"/>
</dbReference>
<protein>
    <recommendedName>
        <fullName evidence="5">CBS domain-containing protein</fullName>
    </recommendedName>
</protein>
<comment type="caution">
    <text evidence="6">The sequence shown here is derived from an EMBL/GenBank/DDBJ whole genome shotgun (WGS) entry which is preliminary data.</text>
</comment>
<evidence type="ECO:0000313" key="7">
    <source>
        <dbReference type="Proteomes" id="UP000015453"/>
    </source>
</evidence>
<dbReference type="InterPro" id="IPR046342">
    <property type="entry name" value="CBS_dom_sf"/>
</dbReference>
<dbReference type="PANTHER" id="PTHR13780:SF36">
    <property type="entry name" value="CBS DOMAIN-CONTAINING PROTEIN"/>
    <property type="match status" value="1"/>
</dbReference>
<feature type="domain" description="CBS" evidence="5">
    <location>
        <begin position="337"/>
        <end position="398"/>
    </location>
</feature>
<dbReference type="PANTHER" id="PTHR13780">
    <property type="entry name" value="AMP-ACTIVATED PROTEIN KINASE, GAMMA REGULATORY SUBUNIT"/>
    <property type="match status" value="1"/>
</dbReference>
<evidence type="ECO:0000256" key="3">
    <source>
        <dbReference type="PROSITE-ProRule" id="PRU00703"/>
    </source>
</evidence>
<evidence type="ECO:0000259" key="5">
    <source>
        <dbReference type="PROSITE" id="PS51371"/>
    </source>
</evidence>
<feature type="region of interest" description="Disordered" evidence="4">
    <location>
        <begin position="143"/>
        <end position="165"/>
    </location>
</feature>
<dbReference type="Proteomes" id="UP000015453">
    <property type="component" value="Unassembled WGS sequence"/>
</dbReference>
<keyword evidence="1" id="KW-0677">Repeat</keyword>
<evidence type="ECO:0000313" key="6">
    <source>
        <dbReference type="EMBL" id="EPS64506.1"/>
    </source>
</evidence>
<evidence type="ECO:0000256" key="1">
    <source>
        <dbReference type="ARBA" id="ARBA00022737"/>
    </source>
</evidence>
<dbReference type="SMART" id="SM00116">
    <property type="entry name" value="CBS"/>
    <property type="match status" value="4"/>
</dbReference>
<feature type="domain" description="CBS" evidence="5">
    <location>
        <begin position="51"/>
        <end position="118"/>
    </location>
</feature>
<organism evidence="6 7">
    <name type="scientific">Genlisea aurea</name>
    <dbReference type="NCBI Taxonomy" id="192259"/>
    <lineage>
        <taxon>Eukaryota</taxon>
        <taxon>Viridiplantae</taxon>
        <taxon>Streptophyta</taxon>
        <taxon>Embryophyta</taxon>
        <taxon>Tracheophyta</taxon>
        <taxon>Spermatophyta</taxon>
        <taxon>Magnoliopsida</taxon>
        <taxon>eudicotyledons</taxon>
        <taxon>Gunneridae</taxon>
        <taxon>Pentapetalae</taxon>
        <taxon>asterids</taxon>
        <taxon>lamiids</taxon>
        <taxon>Lamiales</taxon>
        <taxon>Lentibulariaceae</taxon>
        <taxon>Genlisea</taxon>
    </lineage>
</organism>
<gene>
    <name evidence="6" type="ORF">M569_10273</name>
</gene>
<accession>S8CIK9</accession>
<sequence>MAVEDEESPRSPEAKLGMQVEDLWDVQEPQLSPTEKLNACFESIPVSAFPLSPQSNFIEIRSDSSLGEAVKVLAHNGMLSALVVDVEAAQDASWIERYIGIVEFAGIVVWILQQSEKMENKRETGDFSWDDGVGPAIAAAAASGMSSPRFRSKHPDSPTSATSGDFFETLTSSDLYKNTKVRDISGAFRWAPFLALQETNSFLTMLLLLSKYRMKSIPIVDSSEGRIDNVVTQSAVIHMLGECAGLPWFERWGSSELSELGLPLTKPSHIVKVHEDDPVLQAFKLMRQKGVGGVPVIGAKNKPVGNISIRDIQYLLLTPEIYREYRSITAKDFLTALGRHNGMVMTCGRHDTLKEVIAKLDSMKIQRVYVIDEEGNLEGVVTLRDIISRLVHEPRGYFGDFFDGVLPLPANTRV</sequence>
<dbReference type="PROSITE" id="PS51371">
    <property type="entry name" value="CBS"/>
    <property type="match status" value="3"/>
</dbReference>
<dbReference type="SUPFAM" id="SSF54631">
    <property type="entry name" value="CBS-domain pair"/>
    <property type="match status" value="2"/>
</dbReference>
<reference evidence="6 7" key="1">
    <citation type="journal article" date="2013" name="BMC Genomics">
        <title>The miniature genome of a carnivorous plant Genlisea aurea contains a low number of genes and short non-coding sequences.</title>
        <authorList>
            <person name="Leushkin E.V."/>
            <person name="Sutormin R.A."/>
            <person name="Nabieva E.R."/>
            <person name="Penin A.A."/>
            <person name="Kondrashov A.S."/>
            <person name="Logacheva M.D."/>
        </authorList>
    </citation>
    <scope>NUCLEOTIDE SEQUENCE [LARGE SCALE GENOMIC DNA]</scope>
</reference>
<feature type="domain" description="CBS" evidence="5">
    <location>
        <begin position="264"/>
        <end position="324"/>
    </location>
</feature>
<evidence type="ECO:0000256" key="4">
    <source>
        <dbReference type="SAM" id="MobiDB-lite"/>
    </source>
</evidence>
<dbReference type="EMBL" id="AUSU01004783">
    <property type="protein sequence ID" value="EPS64506.1"/>
    <property type="molecule type" value="Genomic_DNA"/>
</dbReference>
<proteinExistence type="predicted"/>
<dbReference type="OrthoDB" id="449052at2759"/>
<keyword evidence="2 3" id="KW-0129">CBS domain</keyword>